<feature type="compositionally biased region" description="Low complexity" evidence="1">
    <location>
        <begin position="139"/>
        <end position="155"/>
    </location>
</feature>
<evidence type="ECO:0000256" key="1">
    <source>
        <dbReference type="SAM" id="MobiDB-lite"/>
    </source>
</evidence>
<gene>
    <name evidence="3" type="primary">LOC4817008</name>
</gene>
<name>A0A6I8UJQ6_DROPS</name>
<feature type="compositionally biased region" description="Basic residues" evidence="1">
    <location>
        <begin position="308"/>
        <end position="328"/>
    </location>
</feature>
<sequence length="328" mass="36597">MTQRLNLPHILQNQLQNEPRVQGGGIFKLGNKRDKTAMKIKPKVQIPNDTYFSEKPDVIKTFDKMVSTIHSTMKATQPPRRAIPTIPAPIAVIPNAPPQKTFRKRSKSVRSRSLRSRSASRGRSVARSRSSRFKGGGSSSNRGSTTGVVTTGNSKNLPLSAMKADLDQKVMVMMRRGLNDTGGKSFHNQRRIREVLQQKVMLEQMLLQHKRLQRDRQTIALDIQRMRHDLEKIRHKLDTSLQGLTATRTITGTIAKAKKNSGIKVASLASGRRPFSAASPGRRPFRIASPGRRLMNAASPSSRSSGIVHKRRMSDRSPSKRRGSGKNF</sequence>
<dbReference type="ExpressionAtlas" id="A0A6I8UJQ6">
    <property type="expression patterns" value="baseline"/>
</dbReference>
<keyword evidence="2" id="KW-1185">Reference proteome</keyword>
<proteinExistence type="predicted"/>
<protein>
    <submittedName>
        <fullName evidence="3">Uncharacterized protein</fullName>
    </submittedName>
</protein>
<feature type="region of interest" description="Disordered" evidence="1">
    <location>
        <begin position="92"/>
        <end position="156"/>
    </location>
</feature>
<dbReference type="RefSeq" id="XP_001356472.3">
    <property type="nucleotide sequence ID" value="XM_001356436.4"/>
</dbReference>
<evidence type="ECO:0000313" key="2">
    <source>
        <dbReference type="Proteomes" id="UP000001819"/>
    </source>
</evidence>
<organism evidence="2 3">
    <name type="scientific">Drosophila pseudoobscura pseudoobscura</name>
    <name type="common">Fruit fly</name>
    <dbReference type="NCBI Taxonomy" id="46245"/>
    <lineage>
        <taxon>Eukaryota</taxon>
        <taxon>Metazoa</taxon>
        <taxon>Ecdysozoa</taxon>
        <taxon>Arthropoda</taxon>
        <taxon>Hexapoda</taxon>
        <taxon>Insecta</taxon>
        <taxon>Pterygota</taxon>
        <taxon>Neoptera</taxon>
        <taxon>Endopterygota</taxon>
        <taxon>Diptera</taxon>
        <taxon>Brachycera</taxon>
        <taxon>Muscomorpha</taxon>
        <taxon>Ephydroidea</taxon>
        <taxon>Drosophilidae</taxon>
        <taxon>Drosophila</taxon>
        <taxon>Sophophora</taxon>
    </lineage>
</organism>
<evidence type="ECO:0000313" key="3">
    <source>
        <dbReference type="RefSeq" id="XP_001356472.3"/>
    </source>
</evidence>
<dbReference type="KEGG" id="dpo:4817008"/>
<accession>A0A6I8UJQ6</accession>
<reference evidence="3" key="1">
    <citation type="submission" date="2025-08" db="UniProtKB">
        <authorList>
            <consortium name="RefSeq"/>
        </authorList>
    </citation>
    <scope>IDENTIFICATION</scope>
    <source>
        <strain evidence="3">MV-25-SWS-2005</strain>
        <tissue evidence="3">Whole body</tissue>
    </source>
</reference>
<dbReference type="Proteomes" id="UP000001819">
    <property type="component" value="Chromosome 4"/>
</dbReference>
<feature type="region of interest" description="Disordered" evidence="1">
    <location>
        <begin position="273"/>
        <end position="328"/>
    </location>
</feature>
<feature type="compositionally biased region" description="Basic residues" evidence="1">
    <location>
        <begin position="101"/>
        <end position="132"/>
    </location>
</feature>
<dbReference type="AlphaFoldDB" id="A0A6I8UJQ6"/>
<dbReference type="FunCoup" id="A0A6I8UJQ6">
    <property type="interactions" value="7"/>
</dbReference>
<dbReference type="InParanoid" id="A0A6I8UJQ6"/>